<evidence type="ECO:0000313" key="1">
    <source>
        <dbReference type="EMBL" id="AWB94783.1"/>
    </source>
</evidence>
<name>A0A2S0WTW9_9MICO</name>
<dbReference type="OrthoDB" id="4981254at2"/>
<reference evidence="1 2" key="1">
    <citation type="submission" date="2018-04" db="EMBL/GenBank/DDBJ databases">
        <authorList>
            <person name="Li J."/>
        </authorList>
    </citation>
    <scope>NUCLEOTIDE SEQUENCE [LARGE SCALE GENOMIC DNA]</scope>
    <source>
        <strain evidence="2">30A</strain>
    </source>
</reference>
<dbReference type="Pfam" id="PF10745">
    <property type="entry name" value="DUF2530"/>
    <property type="match status" value="1"/>
</dbReference>
<dbReference type="KEGG" id="agm:DCE93_03180"/>
<dbReference type="AlphaFoldDB" id="A0A2S0WTW9"/>
<evidence type="ECO:0000313" key="2">
    <source>
        <dbReference type="Proteomes" id="UP000244729"/>
    </source>
</evidence>
<proteinExistence type="predicted"/>
<organism evidence="1 2">
    <name type="scientific">Agromyces badenianii</name>
    <dbReference type="NCBI Taxonomy" id="2080742"/>
    <lineage>
        <taxon>Bacteria</taxon>
        <taxon>Bacillati</taxon>
        <taxon>Actinomycetota</taxon>
        <taxon>Actinomycetes</taxon>
        <taxon>Micrococcales</taxon>
        <taxon>Microbacteriaceae</taxon>
        <taxon>Agromyces</taxon>
    </lineage>
</organism>
<accession>A0A2S0WTW9</accession>
<dbReference type="Proteomes" id="UP000244729">
    <property type="component" value="Chromosome"/>
</dbReference>
<dbReference type="RefSeq" id="WP_108594604.1">
    <property type="nucleotide sequence ID" value="NZ_CP028913.1"/>
</dbReference>
<gene>
    <name evidence="1" type="ORF">DCE93_03180</name>
</gene>
<dbReference type="EMBL" id="CP028913">
    <property type="protein sequence ID" value="AWB94783.1"/>
    <property type="molecule type" value="Genomic_DNA"/>
</dbReference>
<sequence length="88" mass="9563">MRLWLSEEERRPDPAPARADARKAVLAGTLAWVVALVACFVSREPLESAGLWWFAAAAVTGIAFGLVGLAVVQVIRRRARQAPARPID</sequence>
<protein>
    <submittedName>
        <fullName evidence="1">DUF2530 domain-containing protein</fullName>
    </submittedName>
</protein>
<keyword evidence="2" id="KW-1185">Reference proteome</keyword>
<dbReference type="InterPro" id="IPR019681">
    <property type="entry name" value="DUF2530"/>
</dbReference>